<dbReference type="AlphaFoldDB" id="A0A2J6Q306"/>
<accession>A0A2J6Q306</accession>
<keyword evidence="2" id="KW-0812">Transmembrane</keyword>
<dbReference type="PANTHER" id="PTHR31834">
    <property type="entry name" value="INITIATION-SPECIFIC ALPHA-1,6-MANNOSYLTRANSFERASE"/>
    <property type="match status" value="1"/>
</dbReference>
<keyword evidence="2" id="KW-0472">Membrane</keyword>
<dbReference type="InterPro" id="IPR007577">
    <property type="entry name" value="GlycoTrfase_DXD_sugar-bd_CS"/>
</dbReference>
<dbReference type="SUPFAM" id="SSF53448">
    <property type="entry name" value="Nucleotide-diphospho-sugar transferases"/>
    <property type="match status" value="1"/>
</dbReference>
<evidence type="ECO:0000256" key="1">
    <source>
        <dbReference type="ARBA" id="ARBA00009003"/>
    </source>
</evidence>
<dbReference type="OrthoDB" id="409543at2759"/>
<keyword evidence="3" id="KW-0808">Transferase</keyword>
<proteinExistence type="inferred from homology"/>
<protein>
    <submittedName>
        <fullName evidence="3">Glycosyltransferase family 32 protein</fullName>
    </submittedName>
</protein>
<evidence type="ECO:0000313" key="3">
    <source>
        <dbReference type="EMBL" id="PMD20645.1"/>
    </source>
</evidence>
<dbReference type="Pfam" id="PF04488">
    <property type="entry name" value="Gly_transf_sug"/>
    <property type="match status" value="1"/>
</dbReference>
<feature type="transmembrane region" description="Helical" evidence="2">
    <location>
        <begin position="24"/>
        <end position="43"/>
    </location>
</feature>
<evidence type="ECO:0000313" key="4">
    <source>
        <dbReference type="Proteomes" id="UP000235672"/>
    </source>
</evidence>
<dbReference type="Gene3D" id="3.90.550.20">
    <property type="match status" value="1"/>
</dbReference>
<gene>
    <name evidence="3" type="ORF">NA56DRAFT_573657</name>
</gene>
<dbReference type="FunFam" id="3.90.550.20:FF:000004">
    <property type="entry name" value="Glycosyltransferase family 32 protein"/>
    <property type="match status" value="1"/>
</dbReference>
<dbReference type="EMBL" id="KZ613484">
    <property type="protein sequence ID" value="PMD20645.1"/>
    <property type="molecule type" value="Genomic_DNA"/>
</dbReference>
<keyword evidence="4" id="KW-1185">Reference proteome</keyword>
<keyword evidence="2" id="KW-1133">Transmembrane helix</keyword>
<comment type="similarity">
    <text evidence="1">Belongs to the glycosyltransferase 32 family.</text>
</comment>
<dbReference type="STRING" id="1745343.A0A2J6Q306"/>
<dbReference type="Proteomes" id="UP000235672">
    <property type="component" value="Unassembled WGS sequence"/>
</dbReference>
<dbReference type="InterPro" id="IPR039367">
    <property type="entry name" value="Och1-like"/>
</dbReference>
<dbReference type="InterPro" id="IPR029044">
    <property type="entry name" value="Nucleotide-diphossugar_trans"/>
</dbReference>
<dbReference type="GO" id="GO:0000136">
    <property type="term" value="C:mannan polymerase complex"/>
    <property type="evidence" value="ECO:0007669"/>
    <property type="project" value="TreeGrafter"/>
</dbReference>
<name>A0A2J6Q306_9HELO</name>
<reference evidence="3 4" key="1">
    <citation type="submission" date="2016-05" db="EMBL/GenBank/DDBJ databases">
        <title>A degradative enzymes factory behind the ericoid mycorrhizal symbiosis.</title>
        <authorList>
            <consortium name="DOE Joint Genome Institute"/>
            <person name="Martino E."/>
            <person name="Morin E."/>
            <person name="Grelet G."/>
            <person name="Kuo A."/>
            <person name="Kohler A."/>
            <person name="Daghino S."/>
            <person name="Barry K."/>
            <person name="Choi C."/>
            <person name="Cichocki N."/>
            <person name="Clum A."/>
            <person name="Copeland A."/>
            <person name="Hainaut M."/>
            <person name="Haridas S."/>
            <person name="Labutti K."/>
            <person name="Lindquist E."/>
            <person name="Lipzen A."/>
            <person name="Khouja H.-R."/>
            <person name="Murat C."/>
            <person name="Ohm R."/>
            <person name="Olson A."/>
            <person name="Spatafora J."/>
            <person name="Veneault-Fourrey C."/>
            <person name="Henrissat B."/>
            <person name="Grigoriev I."/>
            <person name="Martin F."/>
            <person name="Perotto S."/>
        </authorList>
    </citation>
    <scope>NUCLEOTIDE SEQUENCE [LARGE SCALE GENOMIC DNA]</scope>
    <source>
        <strain evidence="3 4">UAMH 7357</strain>
    </source>
</reference>
<sequence length="468" mass="52368">MQAASSNWKPNLGGRLPAQIRRALPIYFGVILFIFFLSYGNAFTPSFEVAHVKKRSYSSQGVLSTGLAPRPSKGFPKKIWQTWKIDPLGFEERDLTCARTWTQKNPGHRYEVLTDNNDVYYVETHFGPEGINRSDIVEVYRSLTAKIIKADLLRYLVMYVEGGVYADIDVEALKPIDRFIPERYSAADIDMVIGVEIDQPEFAAHAILGPKSMSFCQWTFMCKPGLPVMLRLIKNITVWLENLSKKQGVPISDLKLDFDEVISGTGPSAFTTAVLAEMSIKTGQDVNWDTFHNIPESKVVGGVLVLTVEAFAAGQGHSDSGNHNARTALVKHRYHASKWPTAHPRYKHPVYDEVEKCNWEVDCVKMWDYNTALFEGLSEEEKQKLIIEKNQADMQKQAEDTELARKLEQYEAARLANEVANPAPAPLLQPAMQVPVEAFPSPQPQGFPAQVARGFPALQPVAAFPPAT</sequence>
<organism evidence="3 4">
    <name type="scientific">Hyaloscypha hepaticicola</name>
    <dbReference type="NCBI Taxonomy" id="2082293"/>
    <lineage>
        <taxon>Eukaryota</taxon>
        <taxon>Fungi</taxon>
        <taxon>Dikarya</taxon>
        <taxon>Ascomycota</taxon>
        <taxon>Pezizomycotina</taxon>
        <taxon>Leotiomycetes</taxon>
        <taxon>Helotiales</taxon>
        <taxon>Hyaloscyphaceae</taxon>
        <taxon>Hyaloscypha</taxon>
    </lineage>
</organism>
<dbReference type="GO" id="GO:0006487">
    <property type="term" value="P:protein N-linked glycosylation"/>
    <property type="evidence" value="ECO:0007669"/>
    <property type="project" value="TreeGrafter"/>
</dbReference>
<dbReference type="PANTHER" id="PTHR31834:SF8">
    <property type="entry name" value="TRANSFERASE, PUTATIVE (AFU_ORTHOLOGUE AFUA_6G14040)-RELATED"/>
    <property type="match status" value="1"/>
</dbReference>
<dbReference type="GO" id="GO:0000009">
    <property type="term" value="F:alpha-1,6-mannosyltransferase activity"/>
    <property type="evidence" value="ECO:0007669"/>
    <property type="project" value="InterPro"/>
</dbReference>
<evidence type="ECO:0000256" key="2">
    <source>
        <dbReference type="SAM" id="Phobius"/>
    </source>
</evidence>